<evidence type="ECO:0000256" key="1">
    <source>
        <dbReference type="SAM" id="MobiDB-lite"/>
    </source>
</evidence>
<reference evidence="2 3" key="1">
    <citation type="submission" date="2024-01" db="EMBL/GenBank/DDBJ databases">
        <authorList>
            <person name="Waweru B."/>
        </authorList>
    </citation>
    <scope>NUCLEOTIDE SEQUENCE [LARGE SCALE GENOMIC DNA]</scope>
</reference>
<comment type="caution">
    <text evidence="2">The sequence shown here is derived from an EMBL/GenBank/DDBJ whole genome shotgun (WGS) entry which is preliminary data.</text>
</comment>
<accession>A0AAV1R4U7</accession>
<dbReference type="Proteomes" id="UP001314170">
    <property type="component" value="Unassembled WGS sequence"/>
</dbReference>
<sequence length="97" mass="10898">MNKWAQGQICRRKHVKPHTPPPRNLQPFATSIIPNPNPRLGTWKKLAREAHPSPKENLSLSTGKHKAKQQASDDIESDYDLVPKRCTEASPPEKEAA</sequence>
<keyword evidence="3" id="KW-1185">Reference proteome</keyword>
<feature type="region of interest" description="Disordered" evidence="1">
    <location>
        <begin position="48"/>
        <end position="97"/>
    </location>
</feature>
<dbReference type="EMBL" id="CAWUPB010000892">
    <property type="protein sequence ID" value="CAK7328023.1"/>
    <property type="molecule type" value="Genomic_DNA"/>
</dbReference>
<evidence type="ECO:0000313" key="2">
    <source>
        <dbReference type="EMBL" id="CAK7328023.1"/>
    </source>
</evidence>
<feature type="non-terminal residue" evidence="2">
    <location>
        <position position="97"/>
    </location>
</feature>
<gene>
    <name evidence="2" type="ORF">DCAF_LOCUS5742</name>
</gene>
<evidence type="ECO:0000313" key="3">
    <source>
        <dbReference type="Proteomes" id="UP001314170"/>
    </source>
</evidence>
<name>A0AAV1R4U7_9ROSI</name>
<organism evidence="2 3">
    <name type="scientific">Dovyalis caffra</name>
    <dbReference type="NCBI Taxonomy" id="77055"/>
    <lineage>
        <taxon>Eukaryota</taxon>
        <taxon>Viridiplantae</taxon>
        <taxon>Streptophyta</taxon>
        <taxon>Embryophyta</taxon>
        <taxon>Tracheophyta</taxon>
        <taxon>Spermatophyta</taxon>
        <taxon>Magnoliopsida</taxon>
        <taxon>eudicotyledons</taxon>
        <taxon>Gunneridae</taxon>
        <taxon>Pentapetalae</taxon>
        <taxon>rosids</taxon>
        <taxon>fabids</taxon>
        <taxon>Malpighiales</taxon>
        <taxon>Salicaceae</taxon>
        <taxon>Flacourtieae</taxon>
        <taxon>Dovyalis</taxon>
    </lineage>
</organism>
<protein>
    <submittedName>
        <fullName evidence="2">Uncharacterized protein</fullName>
    </submittedName>
</protein>
<feature type="region of interest" description="Disordered" evidence="1">
    <location>
        <begin position="1"/>
        <end position="36"/>
    </location>
</feature>
<proteinExistence type="predicted"/>
<dbReference type="AlphaFoldDB" id="A0AAV1R4U7"/>
<feature type="compositionally biased region" description="Basic and acidic residues" evidence="1">
    <location>
        <begin position="81"/>
        <end position="97"/>
    </location>
</feature>